<protein>
    <submittedName>
        <fullName evidence="1">Uncharacterized protein</fullName>
    </submittedName>
</protein>
<gene>
    <name evidence="1" type="ORF">M9Y10_007473</name>
</gene>
<dbReference type="InterPro" id="IPR026906">
    <property type="entry name" value="LRR_5"/>
</dbReference>
<proteinExistence type="predicted"/>
<evidence type="ECO:0000313" key="2">
    <source>
        <dbReference type="Proteomes" id="UP001470230"/>
    </source>
</evidence>
<sequence length="163" mass="18739">MSLITPSHYIEFESGWCAYIKSLFSLHLWPCDDPFIKLDDKLLLRKSSQKSDIFDIVLFACRDTLSPIIPSFIKDISDYAFQGCFSIETVIFASISQLETIECSAFFESSIRCITIPSTATKIGKKSFCNCFKLKKVEFLKDSKLEAVLFETQNLRFSQFHRV</sequence>
<accession>A0ABR2J2Q8</accession>
<dbReference type="InterPro" id="IPR032675">
    <property type="entry name" value="LRR_dom_sf"/>
</dbReference>
<dbReference type="Proteomes" id="UP001470230">
    <property type="component" value="Unassembled WGS sequence"/>
</dbReference>
<organism evidence="1 2">
    <name type="scientific">Tritrichomonas musculus</name>
    <dbReference type="NCBI Taxonomy" id="1915356"/>
    <lineage>
        <taxon>Eukaryota</taxon>
        <taxon>Metamonada</taxon>
        <taxon>Parabasalia</taxon>
        <taxon>Tritrichomonadida</taxon>
        <taxon>Tritrichomonadidae</taxon>
        <taxon>Tritrichomonas</taxon>
    </lineage>
</organism>
<dbReference type="EMBL" id="JAPFFF010000013">
    <property type="protein sequence ID" value="KAK8871733.1"/>
    <property type="molecule type" value="Genomic_DNA"/>
</dbReference>
<dbReference type="Pfam" id="PF13306">
    <property type="entry name" value="LRR_5"/>
    <property type="match status" value="1"/>
</dbReference>
<dbReference type="SUPFAM" id="SSF52058">
    <property type="entry name" value="L domain-like"/>
    <property type="match status" value="1"/>
</dbReference>
<keyword evidence="2" id="KW-1185">Reference proteome</keyword>
<reference evidence="1 2" key="1">
    <citation type="submission" date="2024-04" db="EMBL/GenBank/DDBJ databases">
        <title>Tritrichomonas musculus Genome.</title>
        <authorList>
            <person name="Alves-Ferreira E."/>
            <person name="Grigg M."/>
            <person name="Lorenzi H."/>
            <person name="Galac M."/>
        </authorList>
    </citation>
    <scope>NUCLEOTIDE SEQUENCE [LARGE SCALE GENOMIC DNA]</scope>
    <source>
        <strain evidence="1 2">EAF2021</strain>
    </source>
</reference>
<evidence type="ECO:0000313" key="1">
    <source>
        <dbReference type="EMBL" id="KAK8871733.1"/>
    </source>
</evidence>
<comment type="caution">
    <text evidence="1">The sequence shown here is derived from an EMBL/GenBank/DDBJ whole genome shotgun (WGS) entry which is preliminary data.</text>
</comment>
<dbReference type="Gene3D" id="3.80.10.10">
    <property type="entry name" value="Ribonuclease Inhibitor"/>
    <property type="match status" value="1"/>
</dbReference>
<name>A0ABR2J2Q8_9EUKA</name>